<comment type="caution">
    <text evidence="3">The sequence shown here is derived from an EMBL/GenBank/DDBJ whole genome shotgun (WGS) entry which is preliminary data.</text>
</comment>
<evidence type="ECO:0000313" key="3">
    <source>
        <dbReference type="EMBL" id="TDQ00162.1"/>
    </source>
</evidence>
<sequence length="263" mass="28383">MARARTKARIRRAGMQPVQVLAGIVALALLVLGIVGFNETGVTDWSSSNVATVIGFHMTAGRSLIYVLAGAIGILMALLAGTARLYGWLLMIGFAALILWGLAVVGTFSSNPVSGLGNPLHLAVSDNWWHAGGLVLALLVVALPARRVIVTDEVEEVDERPVEPVPVEPAVAPTRTDERDDTVMARPEHEGIRDTRDVRDVRDRDTAMTAHTEHGEPLAEERQGERMAPMPAVASDEGAAPQERKHKWNPFNRGSHGTTPGYR</sequence>
<evidence type="ECO:0000256" key="2">
    <source>
        <dbReference type="SAM" id="Phobius"/>
    </source>
</evidence>
<evidence type="ECO:0000256" key="1">
    <source>
        <dbReference type="SAM" id="MobiDB-lite"/>
    </source>
</evidence>
<feature type="compositionally biased region" description="Basic and acidic residues" evidence="1">
    <location>
        <begin position="175"/>
        <end position="225"/>
    </location>
</feature>
<keyword evidence="2" id="KW-1133">Transmembrane helix</keyword>
<gene>
    <name evidence="3" type="ORF">EV186_10223</name>
</gene>
<feature type="transmembrane region" description="Helical" evidence="2">
    <location>
        <begin position="63"/>
        <end position="81"/>
    </location>
</feature>
<feature type="transmembrane region" description="Helical" evidence="2">
    <location>
        <begin position="128"/>
        <end position="145"/>
    </location>
</feature>
<dbReference type="Pfam" id="PF14325">
    <property type="entry name" value="DUF4383"/>
    <property type="match status" value="1"/>
</dbReference>
<proteinExistence type="predicted"/>
<keyword evidence="4" id="KW-1185">Reference proteome</keyword>
<feature type="region of interest" description="Disordered" evidence="1">
    <location>
        <begin position="172"/>
        <end position="263"/>
    </location>
</feature>
<evidence type="ECO:0000313" key="4">
    <source>
        <dbReference type="Proteomes" id="UP000295444"/>
    </source>
</evidence>
<keyword evidence="2" id="KW-0472">Membrane</keyword>
<reference evidence="3 4" key="1">
    <citation type="submission" date="2019-03" db="EMBL/GenBank/DDBJ databases">
        <title>Genomic Encyclopedia of Type Strains, Phase IV (KMG-IV): sequencing the most valuable type-strain genomes for metagenomic binning, comparative biology and taxonomic classification.</title>
        <authorList>
            <person name="Goeker M."/>
        </authorList>
    </citation>
    <scope>NUCLEOTIDE SEQUENCE [LARGE SCALE GENOMIC DNA]</scope>
    <source>
        <strain evidence="3 4">DSM 45361</strain>
    </source>
</reference>
<organism evidence="3 4">
    <name type="scientific">Labedaea rhizosphaerae</name>
    <dbReference type="NCBI Taxonomy" id="598644"/>
    <lineage>
        <taxon>Bacteria</taxon>
        <taxon>Bacillati</taxon>
        <taxon>Actinomycetota</taxon>
        <taxon>Actinomycetes</taxon>
        <taxon>Pseudonocardiales</taxon>
        <taxon>Pseudonocardiaceae</taxon>
        <taxon>Labedaea</taxon>
    </lineage>
</organism>
<dbReference type="Proteomes" id="UP000295444">
    <property type="component" value="Unassembled WGS sequence"/>
</dbReference>
<dbReference type="AlphaFoldDB" id="A0A4R6SE56"/>
<accession>A0A4R6SE56</accession>
<dbReference type="EMBL" id="SNXZ01000002">
    <property type="protein sequence ID" value="TDQ00162.1"/>
    <property type="molecule type" value="Genomic_DNA"/>
</dbReference>
<name>A0A4R6SE56_LABRH</name>
<protein>
    <submittedName>
        <fullName evidence="3">Uncharacterized protein DUF4383</fullName>
    </submittedName>
</protein>
<feature type="transmembrane region" description="Helical" evidence="2">
    <location>
        <begin position="20"/>
        <end position="37"/>
    </location>
</feature>
<dbReference type="RefSeq" id="WP_166659093.1">
    <property type="nucleotide sequence ID" value="NZ_SNXZ01000002.1"/>
</dbReference>
<keyword evidence="2" id="KW-0812">Transmembrane</keyword>
<feature type="transmembrane region" description="Helical" evidence="2">
    <location>
        <begin position="88"/>
        <end position="108"/>
    </location>
</feature>